<name>A0A182NJD4_9DIPT</name>
<sequence length="148" mass="16519">MRKPSELAGLPYEVVQYVNPLFNRFREEVLECRDLVEGIDYVMDAEPAVAPPAADATLPPLHLRKSPAEGPVLPSRPTKRYATPTVEQIRNFVAKGLSEVLWTEEERAKKSTVCLKECLSRTATLTEQGVSLTSRVKPGMQCYDSLQT</sequence>
<proteinExistence type="predicted"/>
<organism evidence="2 3">
    <name type="scientific">Anopheles dirus</name>
    <dbReference type="NCBI Taxonomy" id="7168"/>
    <lineage>
        <taxon>Eukaryota</taxon>
        <taxon>Metazoa</taxon>
        <taxon>Ecdysozoa</taxon>
        <taxon>Arthropoda</taxon>
        <taxon>Hexapoda</taxon>
        <taxon>Insecta</taxon>
        <taxon>Pterygota</taxon>
        <taxon>Neoptera</taxon>
        <taxon>Endopterygota</taxon>
        <taxon>Diptera</taxon>
        <taxon>Nematocera</taxon>
        <taxon>Culicoidea</taxon>
        <taxon>Culicidae</taxon>
        <taxon>Anophelinae</taxon>
        <taxon>Anopheles</taxon>
    </lineage>
</organism>
<evidence type="ECO:0000313" key="3">
    <source>
        <dbReference type="Proteomes" id="UP000075884"/>
    </source>
</evidence>
<accession>A0A182NJD4</accession>
<evidence type="ECO:0000256" key="1">
    <source>
        <dbReference type="SAM" id="MobiDB-lite"/>
    </source>
</evidence>
<dbReference type="AlphaFoldDB" id="A0A182NJD4"/>
<feature type="region of interest" description="Disordered" evidence="1">
    <location>
        <begin position="53"/>
        <end position="80"/>
    </location>
</feature>
<protein>
    <submittedName>
        <fullName evidence="2">Uncharacterized protein</fullName>
    </submittedName>
</protein>
<reference evidence="2" key="2">
    <citation type="submission" date="2020-05" db="UniProtKB">
        <authorList>
            <consortium name="EnsemblMetazoa"/>
        </authorList>
    </citation>
    <scope>IDENTIFICATION</scope>
    <source>
        <strain evidence="2">WRAIR2</strain>
    </source>
</reference>
<dbReference type="VEuPathDB" id="VectorBase:ADIR007758"/>
<evidence type="ECO:0000313" key="2">
    <source>
        <dbReference type="EnsemblMetazoa" id="ADIR007758-PA"/>
    </source>
</evidence>
<dbReference type="EnsemblMetazoa" id="ADIR007758-RA">
    <property type="protein sequence ID" value="ADIR007758-PA"/>
    <property type="gene ID" value="ADIR007758"/>
</dbReference>
<keyword evidence="3" id="KW-1185">Reference proteome</keyword>
<reference evidence="3" key="1">
    <citation type="submission" date="2013-03" db="EMBL/GenBank/DDBJ databases">
        <title>The Genome Sequence of Anopheles dirus WRAIR2.</title>
        <authorList>
            <consortium name="The Broad Institute Genomics Platform"/>
            <person name="Neafsey D.E."/>
            <person name="Walton C."/>
            <person name="Walker B."/>
            <person name="Young S.K."/>
            <person name="Zeng Q."/>
            <person name="Gargeya S."/>
            <person name="Fitzgerald M."/>
            <person name="Haas B."/>
            <person name="Abouelleil A."/>
            <person name="Allen A.W."/>
            <person name="Alvarado L."/>
            <person name="Arachchi H.M."/>
            <person name="Berlin A.M."/>
            <person name="Chapman S.B."/>
            <person name="Gainer-Dewar J."/>
            <person name="Goldberg J."/>
            <person name="Griggs A."/>
            <person name="Gujja S."/>
            <person name="Hansen M."/>
            <person name="Howarth C."/>
            <person name="Imamovic A."/>
            <person name="Ireland A."/>
            <person name="Larimer J."/>
            <person name="McCowan C."/>
            <person name="Murphy C."/>
            <person name="Pearson M."/>
            <person name="Poon T.W."/>
            <person name="Priest M."/>
            <person name="Roberts A."/>
            <person name="Saif S."/>
            <person name="Shea T."/>
            <person name="Sisk P."/>
            <person name="Sykes S."/>
            <person name="Wortman J."/>
            <person name="Nusbaum C."/>
            <person name="Birren B."/>
        </authorList>
    </citation>
    <scope>NUCLEOTIDE SEQUENCE [LARGE SCALE GENOMIC DNA]</scope>
    <source>
        <strain evidence="3">WRAIR2</strain>
    </source>
</reference>
<dbReference type="Proteomes" id="UP000075884">
    <property type="component" value="Unassembled WGS sequence"/>
</dbReference>